<gene>
    <name evidence="7" type="ORF">BATDEDRAFT_22087</name>
</gene>
<sequence>MHELFDLTNVEKLELDSLISSLFCTSFTINTEFLSSPMNTASTPLSSPALSDCSVKDNQTSSPVTSKVVANPTPVTDSSSTVLHSGYSISSAWLSPPSSISTKPTASPATTLTGRQFKPSIPSSLSLPKQQPPKGFHIYSHLIPEKPIDFRLCFISRLPKEILVHILSNLDADEMKIATGVCRQWKSVVSDDLCWKAAFGNYFGGFPQRRLAVDSWRSEYLKRLALGREWHRSRQGIQSEPRIGRIDQMHVDHSEGRAYLGSLDRGMISIYNLFTGKVEKSSIFCSPDNLQISIGCMKIDKQVYAYLKTMVIVARIAIGYLDGSVGVITNFKGKGLPTRQKFAAKHMDAVTCLNWLPHITDILVSGSADGMVRLWYTPTETCLKQFQADGSGISHLYINDRNYIIAGTEAGQCVAWNIDVMLFSHCNRPKKLRPIESDVPKDSGVAVTASRIIKCGDQPIKFIEYNTISQSIAVVLNSPHANAANSNLPFEETLADQLTETNNACISIWHIPSGKQCVIFKSITLFTEITSLAWDATCADESSSSYSLLVAGDRHGSLHIWKVPSLQTFADHLVTIMTWESLVSLHNNPICKLSIDGHKIVSGSSDGKVKVLDAMSGKLITGLALKIGRQSWEEWNGIANRDAMCNIWTNEYSLLVSFHETVKFWSFETMSKPRALPGRKSKNKINRRTSDAIFGRNDRGIYTQTDHVDMQNDIHEIRQEIEAERMEHAILMQQREAINGINHIQSGMTDDELLSYALMISAEQLQADQARRAECQTLLPQPTHSARSADSATSSCHSSTLSNVQRFTGSKECDDWDDDDHTIDAEAAEYLSPQTTGSRPNTMILNLDELDLNLPGNHRIVLSSGASRTSQNKLEDNDWSSASMLARRSPRIAPYSPSLHPQYRGRHHQSTGNVVVIPQRTLMDEEEELVYVLEMSRVEAEEAGYFNSE</sequence>
<feature type="compositionally biased region" description="Polar residues" evidence="5">
    <location>
        <begin position="56"/>
        <end position="65"/>
    </location>
</feature>
<keyword evidence="1 3" id="KW-0853">WD repeat</keyword>
<keyword evidence="4" id="KW-0175">Coiled coil</keyword>
<evidence type="ECO:0000256" key="2">
    <source>
        <dbReference type="ARBA" id="ARBA00022737"/>
    </source>
</evidence>
<dbReference type="PROSITE" id="PS50181">
    <property type="entry name" value="FBOX"/>
    <property type="match status" value="1"/>
</dbReference>
<dbReference type="Gene3D" id="1.20.1280.50">
    <property type="match status" value="1"/>
</dbReference>
<name>F4NSC8_BATDJ</name>
<feature type="coiled-coil region" evidence="4">
    <location>
        <begin position="707"/>
        <end position="734"/>
    </location>
</feature>
<feature type="domain" description="F-box" evidence="6">
    <location>
        <begin position="152"/>
        <end position="198"/>
    </location>
</feature>
<dbReference type="FunCoup" id="F4NSC8">
    <property type="interactions" value="115"/>
</dbReference>
<dbReference type="GeneID" id="18237838"/>
<dbReference type="RefSeq" id="XP_006675467.1">
    <property type="nucleotide sequence ID" value="XM_006675404.1"/>
</dbReference>
<protein>
    <recommendedName>
        <fullName evidence="6">F-box domain-containing protein</fullName>
    </recommendedName>
</protein>
<dbReference type="OrthoDB" id="2095648at2759"/>
<proteinExistence type="predicted"/>
<dbReference type="SMART" id="SM00320">
    <property type="entry name" value="WD40"/>
    <property type="match status" value="4"/>
</dbReference>
<keyword evidence="2" id="KW-0677">Repeat</keyword>
<dbReference type="PROSITE" id="PS50082">
    <property type="entry name" value="WD_REPEATS_2"/>
    <property type="match status" value="1"/>
</dbReference>
<evidence type="ECO:0000256" key="1">
    <source>
        <dbReference type="ARBA" id="ARBA00022574"/>
    </source>
</evidence>
<dbReference type="InterPro" id="IPR015943">
    <property type="entry name" value="WD40/YVTN_repeat-like_dom_sf"/>
</dbReference>
<dbReference type="SUPFAM" id="SSF50978">
    <property type="entry name" value="WD40 repeat-like"/>
    <property type="match status" value="1"/>
</dbReference>
<dbReference type="STRING" id="684364.F4NSC8"/>
<feature type="region of interest" description="Disordered" evidence="5">
    <location>
        <begin position="45"/>
        <end position="71"/>
    </location>
</feature>
<evidence type="ECO:0000256" key="4">
    <source>
        <dbReference type="SAM" id="Coils"/>
    </source>
</evidence>
<dbReference type="Proteomes" id="UP000007241">
    <property type="component" value="Unassembled WGS sequence"/>
</dbReference>
<evidence type="ECO:0000259" key="6">
    <source>
        <dbReference type="PROSITE" id="PS50181"/>
    </source>
</evidence>
<dbReference type="InterPro" id="IPR036047">
    <property type="entry name" value="F-box-like_dom_sf"/>
</dbReference>
<dbReference type="OMA" id="EFSPHVS"/>
<feature type="compositionally biased region" description="Low complexity" evidence="5">
    <location>
        <begin position="788"/>
        <end position="802"/>
    </location>
</feature>
<dbReference type="InterPro" id="IPR036322">
    <property type="entry name" value="WD40_repeat_dom_sf"/>
</dbReference>
<dbReference type="AlphaFoldDB" id="F4NSC8"/>
<evidence type="ECO:0000256" key="5">
    <source>
        <dbReference type="SAM" id="MobiDB-lite"/>
    </source>
</evidence>
<dbReference type="SUPFAM" id="SSF81383">
    <property type="entry name" value="F-box domain"/>
    <property type="match status" value="1"/>
</dbReference>
<dbReference type="Pfam" id="PF12937">
    <property type="entry name" value="F-box-like"/>
    <property type="match status" value="1"/>
</dbReference>
<dbReference type="Gene3D" id="2.130.10.10">
    <property type="entry name" value="YVTN repeat-like/Quinoprotein amine dehydrogenase"/>
    <property type="match status" value="2"/>
</dbReference>
<evidence type="ECO:0000313" key="8">
    <source>
        <dbReference type="Proteomes" id="UP000007241"/>
    </source>
</evidence>
<evidence type="ECO:0000256" key="3">
    <source>
        <dbReference type="PROSITE-ProRule" id="PRU00221"/>
    </source>
</evidence>
<feature type="repeat" description="WD" evidence="3">
    <location>
        <begin position="343"/>
        <end position="385"/>
    </location>
</feature>
<dbReference type="SMART" id="SM00256">
    <property type="entry name" value="FBOX"/>
    <property type="match status" value="1"/>
</dbReference>
<dbReference type="InterPro" id="IPR003903">
    <property type="entry name" value="UIM_dom"/>
</dbReference>
<dbReference type="PANTHER" id="PTHR19857">
    <property type="entry name" value="MITOCHONDRIAL DIVISION PROTEIN 1-RELATED"/>
    <property type="match status" value="1"/>
</dbReference>
<dbReference type="InParanoid" id="F4NSC8"/>
<dbReference type="EMBL" id="GL882879">
    <property type="protein sequence ID" value="EGF84235.1"/>
    <property type="molecule type" value="Genomic_DNA"/>
</dbReference>
<organism evidence="7 8">
    <name type="scientific">Batrachochytrium dendrobatidis (strain JAM81 / FGSC 10211)</name>
    <name type="common">Frog chytrid fungus</name>
    <dbReference type="NCBI Taxonomy" id="684364"/>
    <lineage>
        <taxon>Eukaryota</taxon>
        <taxon>Fungi</taxon>
        <taxon>Fungi incertae sedis</taxon>
        <taxon>Chytridiomycota</taxon>
        <taxon>Chytridiomycota incertae sedis</taxon>
        <taxon>Chytridiomycetes</taxon>
        <taxon>Rhizophydiales</taxon>
        <taxon>Rhizophydiales incertae sedis</taxon>
        <taxon>Batrachochytrium</taxon>
    </lineage>
</organism>
<dbReference type="HOGENOM" id="CLU_310127_0_0_1"/>
<reference evidence="7 8" key="1">
    <citation type="submission" date="2009-12" db="EMBL/GenBank/DDBJ databases">
        <title>The draft genome of Batrachochytrium dendrobatidis.</title>
        <authorList>
            <consortium name="US DOE Joint Genome Institute (JGI-PGF)"/>
            <person name="Kuo A."/>
            <person name="Salamov A."/>
            <person name="Schmutz J."/>
            <person name="Lucas S."/>
            <person name="Pitluck S."/>
            <person name="Rosenblum E."/>
            <person name="Stajich J."/>
            <person name="Eisen M."/>
            <person name="Grigoriev I.V."/>
        </authorList>
    </citation>
    <scope>NUCLEOTIDE SEQUENCE [LARGE SCALE GENOMIC DNA]</scope>
    <source>
        <strain evidence="8">JAM81 / FGSC 10211</strain>
    </source>
</reference>
<dbReference type="Pfam" id="PF00400">
    <property type="entry name" value="WD40"/>
    <property type="match status" value="2"/>
</dbReference>
<dbReference type="PROSITE" id="PS50330">
    <property type="entry name" value="UIM"/>
    <property type="match status" value="1"/>
</dbReference>
<keyword evidence="8" id="KW-1185">Reference proteome</keyword>
<dbReference type="InterPro" id="IPR001680">
    <property type="entry name" value="WD40_rpt"/>
</dbReference>
<dbReference type="InterPro" id="IPR001810">
    <property type="entry name" value="F-box_dom"/>
</dbReference>
<feature type="region of interest" description="Disordered" evidence="5">
    <location>
        <begin position="781"/>
        <end position="804"/>
    </location>
</feature>
<evidence type="ECO:0000313" key="7">
    <source>
        <dbReference type="EMBL" id="EGF84235.1"/>
    </source>
</evidence>
<dbReference type="PROSITE" id="PS50294">
    <property type="entry name" value="WD_REPEATS_REGION"/>
    <property type="match status" value="1"/>
</dbReference>
<dbReference type="InterPro" id="IPR051179">
    <property type="entry name" value="WD_repeat_multifunction"/>
</dbReference>
<accession>F4NSC8</accession>